<feature type="domain" description="Major facilitator superfamily (MFS) profile" evidence="7">
    <location>
        <begin position="34"/>
        <end position="443"/>
    </location>
</feature>
<feature type="transmembrane region" description="Helical" evidence="6">
    <location>
        <begin position="421"/>
        <end position="439"/>
    </location>
</feature>
<sequence length="458" mass="49980">MTTTVLEMPCAAGPREGVLEQRVDATYRKITWRLMPFLFICYVAAYLDRINVGFAQLQMKDALGFSDAVYGLGAGIFFAGYFLFEVPSNLILEKIGARKTLVRIMVLWGLTSAAMMFITSPAVFYVLRFLLGVFEAGFFPGMIFYLTCWYPANRRARVMALFLTAVATAGVVGGPLSGWVMRTFDGFNGLGGWQWMFLIEGLPSCLLGVIAYFYLDDRPQQARWLSAEEKAVVVAELKRDHAARPFFHNHSFGDAVKSPRVYAMALAWFTFICGVYAISFWLPTLIKGAGVTDVLSIGLYSAIPYGVAVLTMILVCRHSDRSGERRRHTVACALIGAAALATISQTAGNLPLSLLVMSIATAGIFTLQPLFWAIATDFLGGTKAAAGTIAFINSLGLIGGFASPTMLGWVKTTTGSLENGLYLIAGLLAVGAVITLQFRRGWAHSESSRRLHARSPQE</sequence>
<keyword evidence="4 6" id="KW-1133">Transmembrane helix</keyword>
<comment type="subcellular location">
    <subcellularLocation>
        <location evidence="1">Membrane</location>
        <topology evidence="1">Multi-pass membrane protein</topology>
    </subcellularLocation>
</comment>
<dbReference type="CDD" id="cd17319">
    <property type="entry name" value="MFS_ExuT_GudP_like"/>
    <property type="match status" value="1"/>
</dbReference>
<protein>
    <submittedName>
        <fullName evidence="8">MFS transporter</fullName>
    </submittedName>
</protein>
<dbReference type="Proteomes" id="UP001626593">
    <property type="component" value="Chromosome"/>
</dbReference>
<reference evidence="8 9" key="1">
    <citation type="submission" date="2023-12" db="EMBL/GenBank/DDBJ databases">
        <title>A. evansii MAY27, complete genome.</title>
        <authorList>
            <person name="Wang Y."/>
        </authorList>
    </citation>
    <scope>NUCLEOTIDE SEQUENCE [LARGE SCALE GENOMIC DNA]</scope>
    <source>
        <strain evidence="8 9">MAY27</strain>
    </source>
</reference>
<evidence type="ECO:0000256" key="4">
    <source>
        <dbReference type="ARBA" id="ARBA00022989"/>
    </source>
</evidence>
<dbReference type="PROSITE" id="PS50850">
    <property type="entry name" value="MFS"/>
    <property type="match status" value="1"/>
</dbReference>
<keyword evidence="5 6" id="KW-0472">Membrane</keyword>
<feature type="transmembrane region" description="Helical" evidence="6">
    <location>
        <begin position="30"/>
        <end position="48"/>
    </location>
</feature>
<evidence type="ECO:0000313" key="8">
    <source>
        <dbReference type="EMBL" id="WRL48423.1"/>
    </source>
</evidence>
<dbReference type="InterPro" id="IPR036259">
    <property type="entry name" value="MFS_trans_sf"/>
</dbReference>
<evidence type="ECO:0000256" key="2">
    <source>
        <dbReference type="ARBA" id="ARBA00022448"/>
    </source>
</evidence>
<feature type="transmembrane region" description="Helical" evidence="6">
    <location>
        <begin position="261"/>
        <end position="282"/>
    </location>
</feature>
<dbReference type="SUPFAM" id="SSF103473">
    <property type="entry name" value="MFS general substrate transporter"/>
    <property type="match status" value="1"/>
</dbReference>
<evidence type="ECO:0000256" key="6">
    <source>
        <dbReference type="SAM" id="Phobius"/>
    </source>
</evidence>
<proteinExistence type="predicted"/>
<keyword evidence="9" id="KW-1185">Reference proteome</keyword>
<feature type="transmembrane region" description="Helical" evidence="6">
    <location>
        <begin position="354"/>
        <end position="374"/>
    </location>
</feature>
<gene>
    <name evidence="8" type="ORF">U5817_10330</name>
</gene>
<feature type="transmembrane region" description="Helical" evidence="6">
    <location>
        <begin position="125"/>
        <end position="146"/>
    </location>
</feature>
<feature type="transmembrane region" description="Helical" evidence="6">
    <location>
        <begin position="193"/>
        <end position="215"/>
    </location>
</feature>
<dbReference type="RefSeq" id="WP_407280664.1">
    <property type="nucleotide sequence ID" value="NZ_CP141259.1"/>
</dbReference>
<dbReference type="Pfam" id="PF07690">
    <property type="entry name" value="MFS_1"/>
    <property type="match status" value="1"/>
</dbReference>
<organism evidence="8 9">
    <name type="scientific">Aromatoleum evansii</name>
    <name type="common">Azoarcus evansii</name>
    <dbReference type="NCBI Taxonomy" id="59406"/>
    <lineage>
        <taxon>Bacteria</taxon>
        <taxon>Pseudomonadati</taxon>
        <taxon>Pseudomonadota</taxon>
        <taxon>Betaproteobacteria</taxon>
        <taxon>Rhodocyclales</taxon>
        <taxon>Rhodocyclaceae</taxon>
        <taxon>Aromatoleum</taxon>
    </lineage>
</organism>
<feature type="transmembrane region" description="Helical" evidence="6">
    <location>
        <begin position="100"/>
        <end position="119"/>
    </location>
</feature>
<dbReference type="PANTHER" id="PTHR43791">
    <property type="entry name" value="PERMEASE-RELATED"/>
    <property type="match status" value="1"/>
</dbReference>
<feature type="transmembrane region" description="Helical" evidence="6">
    <location>
        <begin position="158"/>
        <end position="181"/>
    </location>
</feature>
<evidence type="ECO:0000313" key="9">
    <source>
        <dbReference type="Proteomes" id="UP001626593"/>
    </source>
</evidence>
<feature type="transmembrane region" description="Helical" evidence="6">
    <location>
        <begin position="386"/>
        <end position="409"/>
    </location>
</feature>
<dbReference type="Gene3D" id="1.20.1250.20">
    <property type="entry name" value="MFS general substrate transporter like domains"/>
    <property type="match status" value="2"/>
</dbReference>
<name>A0ABZ1ARC1_AROEV</name>
<accession>A0ABZ1ARC1</accession>
<keyword evidence="3 6" id="KW-0812">Transmembrane</keyword>
<dbReference type="EMBL" id="CP141259">
    <property type="protein sequence ID" value="WRL48423.1"/>
    <property type="molecule type" value="Genomic_DNA"/>
</dbReference>
<keyword evidence="2" id="KW-0813">Transport</keyword>
<feature type="transmembrane region" description="Helical" evidence="6">
    <location>
        <begin position="328"/>
        <end position="348"/>
    </location>
</feature>
<dbReference type="PANTHER" id="PTHR43791:SF36">
    <property type="entry name" value="TRANSPORTER, PUTATIVE (AFU_ORTHOLOGUE AFUA_6G08340)-RELATED"/>
    <property type="match status" value="1"/>
</dbReference>
<evidence type="ECO:0000256" key="1">
    <source>
        <dbReference type="ARBA" id="ARBA00004141"/>
    </source>
</evidence>
<evidence type="ECO:0000259" key="7">
    <source>
        <dbReference type="PROSITE" id="PS50850"/>
    </source>
</evidence>
<dbReference type="InterPro" id="IPR020846">
    <property type="entry name" value="MFS_dom"/>
</dbReference>
<evidence type="ECO:0000256" key="3">
    <source>
        <dbReference type="ARBA" id="ARBA00022692"/>
    </source>
</evidence>
<feature type="transmembrane region" description="Helical" evidence="6">
    <location>
        <begin position="294"/>
        <end position="316"/>
    </location>
</feature>
<dbReference type="InterPro" id="IPR011701">
    <property type="entry name" value="MFS"/>
</dbReference>
<feature type="transmembrane region" description="Helical" evidence="6">
    <location>
        <begin position="68"/>
        <end position="88"/>
    </location>
</feature>
<evidence type="ECO:0000256" key="5">
    <source>
        <dbReference type="ARBA" id="ARBA00023136"/>
    </source>
</evidence>